<name>A0A7J8SLA8_GOSDV</name>
<sequence length="39" mass="4403">KSVGKRLLNASQPLNETTDAPIAAYHTLNLREIYEQDEC</sequence>
<dbReference type="Proteomes" id="UP000593561">
    <property type="component" value="Unassembled WGS sequence"/>
</dbReference>
<comment type="caution">
    <text evidence="1">The sequence shown here is derived from an EMBL/GenBank/DDBJ whole genome shotgun (WGS) entry which is preliminary data.</text>
</comment>
<reference evidence="1 2" key="1">
    <citation type="journal article" date="2019" name="Genome Biol. Evol.">
        <title>Insights into the evolution of the New World diploid cottons (Gossypium, subgenus Houzingenia) based on genome sequencing.</title>
        <authorList>
            <person name="Grover C.E."/>
            <person name="Arick M.A. 2nd"/>
            <person name="Thrash A."/>
            <person name="Conover J.L."/>
            <person name="Sanders W.S."/>
            <person name="Peterson D.G."/>
            <person name="Frelichowski J.E."/>
            <person name="Scheffler J.A."/>
            <person name="Scheffler B.E."/>
            <person name="Wendel J.F."/>
        </authorList>
    </citation>
    <scope>NUCLEOTIDE SEQUENCE [LARGE SCALE GENOMIC DNA]</scope>
    <source>
        <strain evidence="1">27</strain>
        <tissue evidence="1">Leaf</tissue>
    </source>
</reference>
<keyword evidence="2" id="KW-1185">Reference proteome</keyword>
<dbReference type="EMBL" id="JABFAC010000010">
    <property type="protein sequence ID" value="MBA0626600.1"/>
    <property type="molecule type" value="Genomic_DNA"/>
</dbReference>
<organism evidence="1 2">
    <name type="scientific">Gossypium davidsonii</name>
    <name type="common">Davidson's cotton</name>
    <name type="synonym">Gossypium klotzschianum subsp. davidsonii</name>
    <dbReference type="NCBI Taxonomy" id="34287"/>
    <lineage>
        <taxon>Eukaryota</taxon>
        <taxon>Viridiplantae</taxon>
        <taxon>Streptophyta</taxon>
        <taxon>Embryophyta</taxon>
        <taxon>Tracheophyta</taxon>
        <taxon>Spermatophyta</taxon>
        <taxon>Magnoliopsida</taxon>
        <taxon>eudicotyledons</taxon>
        <taxon>Gunneridae</taxon>
        <taxon>Pentapetalae</taxon>
        <taxon>rosids</taxon>
        <taxon>malvids</taxon>
        <taxon>Malvales</taxon>
        <taxon>Malvaceae</taxon>
        <taxon>Malvoideae</taxon>
        <taxon>Gossypium</taxon>
    </lineage>
</organism>
<feature type="non-terminal residue" evidence="1">
    <location>
        <position position="39"/>
    </location>
</feature>
<protein>
    <submittedName>
        <fullName evidence="1">Uncharacterized protein</fullName>
    </submittedName>
</protein>
<evidence type="ECO:0000313" key="1">
    <source>
        <dbReference type="EMBL" id="MBA0626600.1"/>
    </source>
</evidence>
<dbReference type="AlphaFoldDB" id="A0A7J8SLA8"/>
<gene>
    <name evidence="1" type="ORF">Godav_004242</name>
</gene>
<proteinExistence type="predicted"/>
<accession>A0A7J8SLA8</accession>
<evidence type="ECO:0000313" key="2">
    <source>
        <dbReference type="Proteomes" id="UP000593561"/>
    </source>
</evidence>